<dbReference type="EMBL" id="VOSK01000909">
    <property type="protein sequence ID" value="MPR31694.1"/>
    <property type="molecule type" value="Genomic_DNA"/>
</dbReference>
<sequence>MVDRILSDPSARKQAYAIQGMADHLGDLGGGNRTRLIEPMIEQFEQYDPGQNQNFWPAAIALARAREHLNDNQVARLQDAMNKHPILAAEYNDAQRWVSFYNPLSPSEPAAVTQSSRFNNSIGAIEGSVGELVRDNPVGEHRDLIEVRAVSVSINSAYDHARRELRDASRTRDRSTLAR</sequence>
<name>A0A5N7N1X0_9HYPH</name>
<keyword evidence="2" id="KW-1185">Reference proteome</keyword>
<protein>
    <submittedName>
        <fullName evidence="1">Uncharacterized protein</fullName>
    </submittedName>
</protein>
<reference evidence="1 2" key="1">
    <citation type="journal article" date="2019" name="Syst. Appl. Microbiol.">
        <title>Microvirga tunisiensis sp. nov., a root nodule symbiotic bacterium isolated from Lupinus micranthus and L. luteus grown in Northern Tunisia.</title>
        <authorList>
            <person name="Msaddak A."/>
            <person name="Rejili M."/>
            <person name="Duran D."/>
            <person name="Mars M."/>
            <person name="Palacios J.M."/>
            <person name="Ruiz-Argueso T."/>
            <person name="Rey L."/>
            <person name="Imperial J."/>
        </authorList>
    </citation>
    <scope>NUCLEOTIDE SEQUENCE [LARGE SCALE GENOMIC DNA]</scope>
    <source>
        <strain evidence="1 2">Lmie10</strain>
    </source>
</reference>
<dbReference type="OrthoDB" id="8296216at2"/>
<evidence type="ECO:0000313" key="2">
    <source>
        <dbReference type="Proteomes" id="UP000403266"/>
    </source>
</evidence>
<accession>A0A5N7N1X0</accession>
<organism evidence="1 2">
    <name type="scientific">Microvirga tunisiensis</name>
    <dbReference type="NCBI Taxonomy" id="2108360"/>
    <lineage>
        <taxon>Bacteria</taxon>
        <taxon>Pseudomonadati</taxon>
        <taxon>Pseudomonadota</taxon>
        <taxon>Alphaproteobacteria</taxon>
        <taxon>Hyphomicrobiales</taxon>
        <taxon>Methylobacteriaceae</taxon>
        <taxon>Microvirga</taxon>
    </lineage>
</organism>
<comment type="caution">
    <text evidence="1">The sequence shown here is derived from an EMBL/GenBank/DDBJ whole genome shotgun (WGS) entry which is preliminary data.</text>
</comment>
<proteinExistence type="predicted"/>
<dbReference type="Proteomes" id="UP000403266">
    <property type="component" value="Unassembled WGS sequence"/>
</dbReference>
<dbReference type="AlphaFoldDB" id="A0A5N7N1X0"/>
<gene>
    <name evidence="1" type="ORF">FS320_44495</name>
</gene>
<evidence type="ECO:0000313" key="1">
    <source>
        <dbReference type="EMBL" id="MPR31694.1"/>
    </source>
</evidence>